<evidence type="ECO:0000256" key="3">
    <source>
        <dbReference type="ARBA" id="ARBA00022801"/>
    </source>
</evidence>
<dbReference type="GO" id="GO:0071555">
    <property type="term" value="P:cell wall organization"/>
    <property type="evidence" value="ECO:0007669"/>
    <property type="project" value="UniProtKB-KW"/>
</dbReference>
<keyword evidence="3" id="KW-0378">Hydrolase</keyword>
<feature type="domain" description="N-acetylmuramoyl-L-alanine amidase" evidence="6">
    <location>
        <begin position="10"/>
        <end position="158"/>
    </location>
</feature>
<reference evidence="7 8" key="1">
    <citation type="submission" date="2008-04" db="EMBL/GenBank/DDBJ databases">
        <title>Complete sequence of chromosome of Natranaerobius thermophilus JW/NM-WN-LF.</title>
        <authorList>
            <consortium name="US DOE Joint Genome Institute"/>
            <person name="Copeland A."/>
            <person name="Lucas S."/>
            <person name="Lapidus A."/>
            <person name="Glavina del Rio T."/>
            <person name="Dalin E."/>
            <person name="Tice H."/>
            <person name="Bruce D."/>
            <person name="Goodwin L."/>
            <person name="Pitluck S."/>
            <person name="Chertkov O."/>
            <person name="Brettin T."/>
            <person name="Detter J.C."/>
            <person name="Han C."/>
            <person name="Kuske C.R."/>
            <person name="Schmutz J."/>
            <person name="Larimer F."/>
            <person name="Land M."/>
            <person name="Hauser L."/>
            <person name="Kyrpides N."/>
            <person name="Lykidis A."/>
            <person name="Mesbah N.M."/>
            <person name="Wiegel J."/>
        </authorList>
    </citation>
    <scope>NUCLEOTIDE SEQUENCE [LARGE SCALE GENOMIC DNA]</scope>
    <source>
        <strain evidence="8">ATCC BAA-1301 / DSM 18059 / JW/NM-WN-LF</strain>
    </source>
</reference>
<dbReference type="AlphaFoldDB" id="B2A1Q6"/>
<dbReference type="InParanoid" id="B2A1Q6"/>
<dbReference type="OrthoDB" id="9794294at2"/>
<evidence type="ECO:0000256" key="1">
    <source>
        <dbReference type="ARBA" id="ARBA00001561"/>
    </source>
</evidence>
<comment type="catalytic activity">
    <reaction evidence="1">
        <text>Hydrolyzes the link between N-acetylmuramoyl residues and L-amino acid residues in certain cell-wall glycopeptides.</text>
        <dbReference type="EC" id="3.5.1.28"/>
    </reaction>
</comment>
<dbReference type="EC" id="3.5.1.28" evidence="2"/>
<dbReference type="RefSeq" id="WP_012448946.1">
    <property type="nucleotide sequence ID" value="NC_010718.1"/>
</dbReference>
<name>B2A1Q6_NATTJ</name>
<dbReference type="CDD" id="cd06583">
    <property type="entry name" value="PGRP"/>
    <property type="match status" value="1"/>
</dbReference>
<feature type="region of interest" description="Disordered" evidence="5">
    <location>
        <begin position="166"/>
        <end position="185"/>
    </location>
</feature>
<evidence type="ECO:0000313" key="7">
    <source>
        <dbReference type="EMBL" id="ACB86103.1"/>
    </source>
</evidence>
<dbReference type="SMART" id="SM00644">
    <property type="entry name" value="Ami_2"/>
    <property type="match status" value="1"/>
</dbReference>
<evidence type="ECO:0000259" key="6">
    <source>
        <dbReference type="SMART" id="SM00644"/>
    </source>
</evidence>
<evidence type="ECO:0000256" key="4">
    <source>
        <dbReference type="ARBA" id="ARBA00023316"/>
    </source>
</evidence>
<evidence type="ECO:0000256" key="2">
    <source>
        <dbReference type="ARBA" id="ARBA00011901"/>
    </source>
</evidence>
<dbReference type="PANTHER" id="PTHR30417:SF1">
    <property type="entry name" value="N-ACETYLMURAMOYL-L-ALANINE AMIDASE AMID"/>
    <property type="match status" value="1"/>
</dbReference>
<protein>
    <recommendedName>
        <fullName evidence="2">N-acetylmuramoyl-L-alanine amidase</fullName>
        <ecNumber evidence="2">3.5.1.28</ecNumber>
    </recommendedName>
</protein>
<dbReference type="EMBL" id="CP001034">
    <property type="protein sequence ID" value="ACB86103.1"/>
    <property type="molecule type" value="Genomic_DNA"/>
</dbReference>
<proteinExistence type="predicted"/>
<dbReference type="KEGG" id="nth:Nther_2544"/>
<dbReference type="InterPro" id="IPR036505">
    <property type="entry name" value="Amidase/PGRP_sf"/>
</dbReference>
<accession>B2A1Q6</accession>
<dbReference type="Proteomes" id="UP000001683">
    <property type="component" value="Chromosome"/>
</dbReference>
<dbReference type="GO" id="GO:0008745">
    <property type="term" value="F:N-acetylmuramoyl-L-alanine amidase activity"/>
    <property type="evidence" value="ECO:0007669"/>
    <property type="project" value="UniProtKB-EC"/>
</dbReference>
<reference evidence="7 8" key="2">
    <citation type="journal article" date="2011" name="J. Bacteriol.">
        <title>Complete genome sequence of the anaerobic, halophilic alkalithermophile Natranaerobius thermophilus JW/NM-WN-LF.</title>
        <authorList>
            <person name="Zhao B."/>
            <person name="Mesbah N.M."/>
            <person name="Dalin E."/>
            <person name="Goodwin L."/>
            <person name="Nolan M."/>
            <person name="Pitluck S."/>
            <person name="Chertkov O."/>
            <person name="Brettin T.S."/>
            <person name="Han J."/>
            <person name="Larimer F.W."/>
            <person name="Land M.L."/>
            <person name="Hauser L."/>
            <person name="Kyrpides N."/>
            <person name="Wiegel J."/>
        </authorList>
    </citation>
    <scope>NUCLEOTIDE SEQUENCE [LARGE SCALE GENOMIC DNA]</scope>
    <source>
        <strain evidence="8">ATCC BAA-1301 / DSM 18059 / JW/NM-WN-LF</strain>
    </source>
</reference>
<dbReference type="STRING" id="457570.Nther_2544"/>
<dbReference type="InterPro" id="IPR002502">
    <property type="entry name" value="Amidase_domain"/>
</dbReference>
<feature type="compositionally biased region" description="Polar residues" evidence="5">
    <location>
        <begin position="173"/>
        <end position="185"/>
    </location>
</feature>
<keyword evidence="4" id="KW-0961">Cell wall biogenesis/degradation</keyword>
<evidence type="ECO:0000256" key="5">
    <source>
        <dbReference type="SAM" id="MobiDB-lite"/>
    </source>
</evidence>
<dbReference type="HOGENOM" id="CLU_047675_4_1_9"/>
<dbReference type="SUPFAM" id="SSF55846">
    <property type="entry name" value="N-acetylmuramoyl-L-alanine amidase-like"/>
    <property type="match status" value="1"/>
</dbReference>
<dbReference type="FunCoup" id="B2A1Q6">
    <property type="interactions" value="13"/>
</dbReference>
<keyword evidence="8" id="KW-1185">Reference proteome</keyword>
<organism evidence="7 8">
    <name type="scientific">Natranaerobius thermophilus (strain ATCC BAA-1301 / DSM 18059 / JW/NM-WN-LF)</name>
    <dbReference type="NCBI Taxonomy" id="457570"/>
    <lineage>
        <taxon>Bacteria</taxon>
        <taxon>Bacillati</taxon>
        <taxon>Bacillota</taxon>
        <taxon>Clostridia</taxon>
        <taxon>Natranaerobiales</taxon>
        <taxon>Natranaerobiaceae</taxon>
        <taxon>Natranaerobius</taxon>
    </lineage>
</organism>
<dbReference type="InterPro" id="IPR051206">
    <property type="entry name" value="NAMLAA_amidase_2"/>
</dbReference>
<sequence>MQINQKLIDYNYSSRQNQTISYLVIHDTGNSRPGADAKAHYHYFNAGNRSASAHYFVDDTQILQLVEDHHASWHCGDGRGRYGITNSNSIGIEICINSDGNYAKAVEQTIKLTAYLAEKYTIPHNKIVRHYDVSRKICPGTMSRDNWALWYELKDDVLALRKQNSHSEDASGKLNSQSEVEPETNNLKRSIQILTEAGIINSPEYWDQHARKGETIKGQYAAFLIERVAQKLKTK</sequence>
<dbReference type="PANTHER" id="PTHR30417">
    <property type="entry name" value="N-ACETYLMURAMOYL-L-ALANINE AMIDASE AMID"/>
    <property type="match status" value="1"/>
</dbReference>
<dbReference type="GO" id="GO:0009254">
    <property type="term" value="P:peptidoglycan turnover"/>
    <property type="evidence" value="ECO:0007669"/>
    <property type="project" value="TreeGrafter"/>
</dbReference>
<gene>
    <name evidence="7" type="ordered locus">Nther_2544</name>
</gene>
<evidence type="ECO:0000313" key="8">
    <source>
        <dbReference type="Proteomes" id="UP000001683"/>
    </source>
</evidence>
<dbReference type="Pfam" id="PF01510">
    <property type="entry name" value="Amidase_2"/>
    <property type="match status" value="1"/>
</dbReference>
<dbReference type="eggNOG" id="COG5632">
    <property type="taxonomic scope" value="Bacteria"/>
</dbReference>
<dbReference type="Gene3D" id="3.40.80.10">
    <property type="entry name" value="Peptidoglycan recognition protein-like"/>
    <property type="match status" value="1"/>
</dbReference>
<dbReference type="GO" id="GO:0009253">
    <property type="term" value="P:peptidoglycan catabolic process"/>
    <property type="evidence" value="ECO:0007669"/>
    <property type="project" value="InterPro"/>
</dbReference>